<dbReference type="PROSITE" id="PS50003">
    <property type="entry name" value="PH_DOMAIN"/>
    <property type="match status" value="1"/>
</dbReference>
<name>A0A0G4HMT4_9ALVE</name>
<feature type="domain" description="PH" evidence="2">
    <location>
        <begin position="121"/>
        <end position="154"/>
    </location>
</feature>
<feature type="compositionally biased region" description="Gly residues" evidence="1">
    <location>
        <begin position="373"/>
        <end position="391"/>
    </location>
</feature>
<organism evidence="3">
    <name type="scientific">Chromera velia CCMP2878</name>
    <dbReference type="NCBI Taxonomy" id="1169474"/>
    <lineage>
        <taxon>Eukaryota</taxon>
        <taxon>Sar</taxon>
        <taxon>Alveolata</taxon>
        <taxon>Colpodellida</taxon>
        <taxon>Chromeraceae</taxon>
        <taxon>Chromera</taxon>
    </lineage>
</organism>
<reference evidence="3" key="1">
    <citation type="submission" date="2014-11" db="EMBL/GenBank/DDBJ databases">
        <authorList>
            <person name="Otto D Thomas"/>
            <person name="Naeem Raeece"/>
        </authorList>
    </citation>
    <scope>NUCLEOTIDE SEQUENCE</scope>
</reference>
<evidence type="ECO:0000313" key="3">
    <source>
        <dbReference type="EMBL" id="CEM45667.1"/>
    </source>
</evidence>
<gene>
    <name evidence="3" type="ORF">Cvel_29409</name>
</gene>
<dbReference type="AlphaFoldDB" id="A0A0G4HMT4"/>
<proteinExistence type="predicted"/>
<protein>
    <recommendedName>
        <fullName evidence="2">PH domain-containing protein</fullName>
    </recommendedName>
</protein>
<evidence type="ECO:0000259" key="2">
    <source>
        <dbReference type="PROSITE" id="PS50003"/>
    </source>
</evidence>
<feature type="compositionally biased region" description="Pro residues" evidence="1">
    <location>
        <begin position="456"/>
        <end position="466"/>
    </location>
</feature>
<feature type="compositionally biased region" description="Polar residues" evidence="1">
    <location>
        <begin position="501"/>
        <end position="511"/>
    </location>
</feature>
<feature type="compositionally biased region" description="Basic and acidic residues" evidence="1">
    <location>
        <begin position="409"/>
        <end position="424"/>
    </location>
</feature>
<dbReference type="VEuPathDB" id="CryptoDB:Cvel_29409"/>
<dbReference type="InterPro" id="IPR001849">
    <property type="entry name" value="PH_domain"/>
</dbReference>
<evidence type="ECO:0000256" key="1">
    <source>
        <dbReference type="SAM" id="MobiDB-lite"/>
    </source>
</evidence>
<feature type="region of interest" description="Disordered" evidence="1">
    <location>
        <begin position="373"/>
        <end position="531"/>
    </location>
</feature>
<accession>A0A0G4HMT4</accession>
<sequence>MSWLWKCICGLSSLKSDLEVNLEYQPELEEPEQDDIAEDREFVTYSTSTDQPLRSVPVQEGEVWFLSDQATCHATTLSLYINGMSLLHEGHEVSIAFSPFTLVRNCKFPTNDKFISELKLFKVGLMSQRYTYFFGVESEEQRSQWVINLSHAIRTVTHSLFPPYNVSCRPKRGKKWTESRLVAGYLLVEDSDSTASLVFAELHPHGHKPLDLEADGELHEVEGRPSVVDQNTDATACIRLYETSSCRRPLLDIPVAEADKCSEMPGINCSCFSVGRFGFTSRTMAERKLWLRAISNLKVKIMNKAPPPDAAMLEDYRIAIEEHLECVRPSFEAHGNIDALLARARRSGLHFRGPMVLQARLLGDMGGHRGGAVIAGGGHRGATGRGGGGAGVSPTQEGGEALSPGPVRSRGEGGGRGRTDEPSRSRSPMQPQAAAPVGGGTSTRDPPSSPLSPSRGGPPHPAPFRAPQPGRDATETPRGEPPSIPGRSHGRPGNGSGDIRVTNTRNPQSGGTAVKEKSRGAQGTIRKTDAH</sequence>
<dbReference type="EMBL" id="CDMZ01003241">
    <property type="protein sequence ID" value="CEM45667.1"/>
    <property type="molecule type" value="Genomic_DNA"/>
</dbReference>